<protein>
    <recommendedName>
        <fullName evidence="3">F-box domain-containing protein</fullName>
    </recommendedName>
</protein>
<accession>A0A5C3QP73</accession>
<sequence>MLGIIGDSRARRLTLRHMDGTVREVEEGLRDTLGTCVYITSLQLHHLDDYWKLLLITREMQHNLQDLKVVFGGYWDESNPPQEEQAVVPSVVHLNYLTSLSLTLSSDAYSPWIQYVRFPKLRHLSLELDDGLYEKLASSLSFSFDQSGCKVSSLQLHRTVYTTTYWPNDLFFSNLPHLTVLDCGAVSLQKLEDIATLLTACTSDDDPTAAVVPRLSSLSFDCCHGTPLRVSPPFDPTPSVSRIAEYRAEQSLEGAAASLLKEIRVGNVKLTDLAPEFLERSRRVAQRGCRTLTPYGWESYE</sequence>
<name>A0A5C3QP73_9AGAR</name>
<organism evidence="1 2">
    <name type="scientific">Pterulicium gracile</name>
    <dbReference type="NCBI Taxonomy" id="1884261"/>
    <lineage>
        <taxon>Eukaryota</taxon>
        <taxon>Fungi</taxon>
        <taxon>Dikarya</taxon>
        <taxon>Basidiomycota</taxon>
        <taxon>Agaricomycotina</taxon>
        <taxon>Agaricomycetes</taxon>
        <taxon>Agaricomycetidae</taxon>
        <taxon>Agaricales</taxon>
        <taxon>Pleurotineae</taxon>
        <taxon>Pterulaceae</taxon>
        <taxon>Pterulicium</taxon>
    </lineage>
</organism>
<evidence type="ECO:0000313" key="2">
    <source>
        <dbReference type="Proteomes" id="UP000305067"/>
    </source>
</evidence>
<reference evidence="1 2" key="1">
    <citation type="journal article" date="2019" name="Nat. Ecol. Evol.">
        <title>Megaphylogeny resolves global patterns of mushroom evolution.</title>
        <authorList>
            <person name="Varga T."/>
            <person name="Krizsan K."/>
            <person name="Foldi C."/>
            <person name="Dima B."/>
            <person name="Sanchez-Garcia M."/>
            <person name="Sanchez-Ramirez S."/>
            <person name="Szollosi G.J."/>
            <person name="Szarkandi J.G."/>
            <person name="Papp V."/>
            <person name="Albert L."/>
            <person name="Andreopoulos W."/>
            <person name="Angelini C."/>
            <person name="Antonin V."/>
            <person name="Barry K.W."/>
            <person name="Bougher N.L."/>
            <person name="Buchanan P."/>
            <person name="Buyck B."/>
            <person name="Bense V."/>
            <person name="Catcheside P."/>
            <person name="Chovatia M."/>
            <person name="Cooper J."/>
            <person name="Damon W."/>
            <person name="Desjardin D."/>
            <person name="Finy P."/>
            <person name="Geml J."/>
            <person name="Haridas S."/>
            <person name="Hughes K."/>
            <person name="Justo A."/>
            <person name="Karasinski D."/>
            <person name="Kautmanova I."/>
            <person name="Kiss B."/>
            <person name="Kocsube S."/>
            <person name="Kotiranta H."/>
            <person name="LaButti K.M."/>
            <person name="Lechner B.E."/>
            <person name="Liimatainen K."/>
            <person name="Lipzen A."/>
            <person name="Lukacs Z."/>
            <person name="Mihaltcheva S."/>
            <person name="Morgado L.N."/>
            <person name="Niskanen T."/>
            <person name="Noordeloos M.E."/>
            <person name="Ohm R.A."/>
            <person name="Ortiz-Santana B."/>
            <person name="Ovrebo C."/>
            <person name="Racz N."/>
            <person name="Riley R."/>
            <person name="Savchenko A."/>
            <person name="Shiryaev A."/>
            <person name="Soop K."/>
            <person name="Spirin V."/>
            <person name="Szebenyi C."/>
            <person name="Tomsovsky M."/>
            <person name="Tulloss R.E."/>
            <person name="Uehling J."/>
            <person name="Grigoriev I.V."/>
            <person name="Vagvolgyi C."/>
            <person name="Papp T."/>
            <person name="Martin F.M."/>
            <person name="Miettinen O."/>
            <person name="Hibbett D.S."/>
            <person name="Nagy L.G."/>
        </authorList>
    </citation>
    <scope>NUCLEOTIDE SEQUENCE [LARGE SCALE GENOMIC DNA]</scope>
    <source>
        <strain evidence="1 2">CBS 309.79</strain>
    </source>
</reference>
<gene>
    <name evidence="1" type="ORF">BDV98DRAFT_655750</name>
</gene>
<proteinExistence type="predicted"/>
<dbReference type="Gene3D" id="3.80.10.10">
    <property type="entry name" value="Ribonuclease Inhibitor"/>
    <property type="match status" value="1"/>
</dbReference>
<dbReference type="InterPro" id="IPR032675">
    <property type="entry name" value="LRR_dom_sf"/>
</dbReference>
<evidence type="ECO:0000313" key="1">
    <source>
        <dbReference type="EMBL" id="TFL02099.1"/>
    </source>
</evidence>
<dbReference type="Proteomes" id="UP000305067">
    <property type="component" value="Unassembled WGS sequence"/>
</dbReference>
<keyword evidence="2" id="KW-1185">Reference proteome</keyword>
<evidence type="ECO:0008006" key="3">
    <source>
        <dbReference type="Google" id="ProtNLM"/>
    </source>
</evidence>
<dbReference type="EMBL" id="ML178823">
    <property type="protein sequence ID" value="TFL02099.1"/>
    <property type="molecule type" value="Genomic_DNA"/>
</dbReference>
<dbReference type="AlphaFoldDB" id="A0A5C3QP73"/>